<accession>A0A1J1ICL0</accession>
<gene>
    <name evidence="1" type="ORF">CLUMA_CG011390</name>
</gene>
<evidence type="ECO:0000313" key="2">
    <source>
        <dbReference type="Proteomes" id="UP000183832"/>
    </source>
</evidence>
<dbReference type="Proteomes" id="UP000183832">
    <property type="component" value="Unassembled WGS sequence"/>
</dbReference>
<dbReference type="EMBL" id="CVRI01000047">
    <property type="protein sequence ID" value="CRK98021.1"/>
    <property type="molecule type" value="Genomic_DNA"/>
</dbReference>
<evidence type="ECO:0000313" key="1">
    <source>
        <dbReference type="EMBL" id="CRK98021.1"/>
    </source>
</evidence>
<organism evidence="1 2">
    <name type="scientific">Clunio marinus</name>
    <dbReference type="NCBI Taxonomy" id="568069"/>
    <lineage>
        <taxon>Eukaryota</taxon>
        <taxon>Metazoa</taxon>
        <taxon>Ecdysozoa</taxon>
        <taxon>Arthropoda</taxon>
        <taxon>Hexapoda</taxon>
        <taxon>Insecta</taxon>
        <taxon>Pterygota</taxon>
        <taxon>Neoptera</taxon>
        <taxon>Endopterygota</taxon>
        <taxon>Diptera</taxon>
        <taxon>Nematocera</taxon>
        <taxon>Chironomoidea</taxon>
        <taxon>Chironomidae</taxon>
        <taxon>Clunio</taxon>
    </lineage>
</organism>
<proteinExistence type="predicted"/>
<reference evidence="1 2" key="1">
    <citation type="submission" date="2015-04" db="EMBL/GenBank/DDBJ databases">
        <authorList>
            <person name="Syromyatnikov M.Y."/>
            <person name="Popov V.N."/>
        </authorList>
    </citation>
    <scope>NUCLEOTIDE SEQUENCE [LARGE SCALE GENOMIC DNA]</scope>
</reference>
<sequence length="38" mass="4505">MIMFIFQAFLGTPTMNEYLNAIADFIFQRARKNLNKVH</sequence>
<protein>
    <submittedName>
        <fullName evidence="1">CLUMA_CG011390, isoform A</fullName>
    </submittedName>
</protein>
<keyword evidence="2" id="KW-1185">Reference proteome</keyword>
<dbReference type="AlphaFoldDB" id="A0A1J1ICL0"/>
<name>A0A1J1ICL0_9DIPT</name>